<keyword evidence="11" id="KW-0067">ATP-binding</keyword>
<dbReference type="InterPro" id="IPR005467">
    <property type="entry name" value="His_kinase_dom"/>
</dbReference>
<dbReference type="InterPro" id="IPR037052">
    <property type="entry name" value="CheA-like_P2_sf"/>
</dbReference>
<dbReference type="PROSITE" id="PS50109">
    <property type="entry name" value="HIS_KIN"/>
    <property type="match status" value="1"/>
</dbReference>
<comment type="function">
    <text evidence="13">Involved in the transmission of sensory signals from the chemoreceptors to the flagellar motors. CheA is autophosphorylated; it can transfer its phosphate group to either CheB or CheY.</text>
</comment>
<dbReference type="Pfam" id="PF01584">
    <property type="entry name" value="CheW"/>
    <property type="match status" value="1"/>
</dbReference>
<keyword evidence="7 14" id="KW-0597">Phosphoprotein</keyword>
<dbReference type="GO" id="GO:0005737">
    <property type="term" value="C:cytoplasm"/>
    <property type="evidence" value="ECO:0007669"/>
    <property type="project" value="UniProtKB-SubCell"/>
</dbReference>
<dbReference type="InterPro" id="IPR036097">
    <property type="entry name" value="HisK_dim/P_sf"/>
</dbReference>
<dbReference type="InterPro" id="IPR035891">
    <property type="entry name" value="CheY-binding_CheA"/>
</dbReference>
<dbReference type="InterPro" id="IPR036890">
    <property type="entry name" value="HATPase_C_sf"/>
</dbReference>
<evidence type="ECO:0000256" key="13">
    <source>
        <dbReference type="ARBA" id="ARBA00035100"/>
    </source>
</evidence>
<dbReference type="SUPFAM" id="SSF50341">
    <property type="entry name" value="CheW-like"/>
    <property type="match status" value="1"/>
</dbReference>
<dbReference type="SMART" id="SM00387">
    <property type="entry name" value="HATPase_c"/>
    <property type="match status" value="1"/>
</dbReference>
<dbReference type="CDD" id="cd16916">
    <property type="entry name" value="HATPase_CheA-like"/>
    <property type="match status" value="1"/>
</dbReference>
<evidence type="ECO:0000256" key="8">
    <source>
        <dbReference type="ARBA" id="ARBA00022679"/>
    </source>
</evidence>
<dbReference type="FunFam" id="3.30.565.10:FF:000016">
    <property type="entry name" value="Chemotaxis protein CheA, putative"/>
    <property type="match status" value="1"/>
</dbReference>
<keyword evidence="5" id="KW-0963">Cytoplasm</keyword>
<dbReference type="InterPro" id="IPR051315">
    <property type="entry name" value="Bact_Chemotaxis_CheA"/>
</dbReference>
<dbReference type="STRING" id="48256.CLHUN_03160"/>
<evidence type="ECO:0000256" key="5">
    <source>
        <dbReference type="ARBA" id="ARBA00022490"/>
    </source>
</evidence>
<dbReference type="Pfam" id="PF02518">
    <property type="entry name" value="HATPase_c"/>
    <property type="match status" value="1"/>
</dbReference>
<keyword evidence="9" id="KW-0547">Nucleotide-binding</keyword>
<comment type="subcellular location">
    <subcellularLocation>
        <location evidence="2">Cytoplasm</location>
    </subcellularLocation>
</comment>
<keyword evidence="19" id="KW-1185">Reference proteome</keyword>
<accession>A0A1V4SPY8</accession>
<dbReference type="EC" id="2.7.13.3" evidence="3"/>
<dbReference type="PROSITE" id="PS50851">
    <property type="entry name" value="CHEW"/>
    <property type="match status" value="1"/>
</dbReference>
<comment type="catalytic activity">
    <reaction evidence="1">
        <text>ATP + protein L-histidine = ADP + protein N-phospho-L-histidine.</text>
        <dbReference type="EC" id="2.7.13.3"/>
    </reaction>
</comment>
<evidence type="ECO:0000256" key="2">
    <source>
        <dbReference type="ARBA" id="ARBA00004496"/>
    </source>
</evidence>
<dbReference type="SMART" id="SM00073">
    <property type="entry name" value="HPT"/>
    <property type="match status" value="1"/>
</dbReference>
<evidence type="ECO:0000256" key="4">
    <source>
        <dbReference type="ARBA" id="ARBA00021495"/>
    </source>
</evidence>
<dbReference type="InterPro" id="IPR004105">
    <property type="entry name" value="CheA-like_dim"/>
</dbReference>
<dbReference type="GO" id="GO:0000155">
    <property type="term" value="F:phosphorelay sensor kinase activity"/>
    <property type="evidence" value="ECO:0007669"/>
    <property type="project" value="InterPro"/>
</dbReference>
<dbReference type="Gene3D" id="1.10.287.560">
    <property type="entry name" value="Histidine kinase CheA-like, homodimeric domain"/>
    <property type="match status" value="1"/>
</dbReference>
<dbReference type="EMBL" id="MZGX01000002">
    <property type="protein sequence ID" value="OPX45843.1"/>
    <property type="molecule type" value="Genomic_DNA"/>
</dbReference>
<evidence type="ECO:0000256" key="12">
    <source>
        <dbReference type="ARBA" id="ARBA00023012"/>
    </source>
</evidence>
<evidence type="ECO:0000259" key="17">
    <source>
        <dbReference type="PROSITE" id="PS50894"/>
    </source>
</evidence>
<evidence type="ECO:0000256" key="3">
    <source>
        <dbReference type="ARBA" id="ARBA00012438"/>
    </source>
</evidence>
<dbReference type="SUPFAM" id="SSF55874">
    <property type="entry name" value="ATPase domain of HSP90 chaperone/DNA topoisomerase II/histidine kinase"/>
    <property type="match status" value="1"/>
</dbReference>
<dbReference type="CDD" id="cd00088">
    <property type="entry name" value="HPT"/>
    <property type="match status" value="1"/>
</dbReference>
<protein>
    <recommendedName>
        <fullName evidence="4">Chemotaxis protein CheA</fullName>
        <ecNumber evidence="3">2.7.13.3</ecNumber>
    </recommendedName>
</protein>
<comment type="caution">
    <text evidence="18">The sequence shown here is derived from an EMBL/GenBank/DDBJ whole genome shotgun (WGS) entry which is preliminary data.</text>
</comment>
<dbReference type="Gene3D" id="1.20.120.160">
    <property type="entry name" value="HPT domain"/>
    <property type="match status" value="1"/>
</dbReference>
<dbReference type="Gene3D" id="3.30.70.1110">
    <property type="entry name" value="Histidine kinase CheA-like, P2 response regulator-binding domain"/>
    <property type="match status" value="1"/>
</dbReference>
<dbReference type="SMART" id="SM00260">
    <property type="entry name" value="CheW"/>
    <property type="match status" value="1"/>
</dbReference>
<dbReference type="InterPro" id="IPR002545">
    <property type="entry name" value="CheW-lke_dom"/>
</dbReference>
<dbReference type="Gene3D" id="2.30.30.40">
    <property type="entry name" value="SH3 Domains"/>
    <property type="match status" value="1"/>
</dbReference>
<evidence type="ECO:0000259" key="15">
    <source>
        <dbReference type="PROSITE" id="PS50109"/>
    </source>
</evidence>
<dbReference type="CDD" id="cd00731">
    <property type="entry name" value="CheA_reg"/>
    <property type="match status" value="1"/>
</dbReference>
<keyword evidence="10" id="KW-0418">Kinase</keyword>
<evidence type="ECO:0000256" key="6">
    <source>
        <dbReference type="ARBA" id="ARBA00022500"/>
    </source>
</evidence>
<evidence type="ECO:0000256" key="9">
    <source>
        <dbReference type="ARBA" id="ARBA00022741"/>
    </source>
</evidence>
<evidence type="ECO:0000256" key="11">
    <source>
        <dbReference type="ARBA" id="ARBA00022840"/>
    </source>
</evidence>
<dbReference type="GO" id="GO:0006935">
    <property type="term" value="P:chemotaxis"/>
    <property type="evidence" value="ECO:0007669"/>
    <property type="project" value="UniProtKB-KW"/>
</dbReference>
<keyword evidence="6" id="KW-0145">Chemotaxis</keyword>
<dbReference type="Proteomes" id="UP000191554">
    <property type="component" value="Unassembled WGS sequence"/>
</dbReference>
<dbReference type="SMART" id="SM01231">
    <property type="entry name" value="H-kinase_dim"/>
    <property type="match status" value="1"/>
</dbReference>
<dbReference type="GO" id="GO:0005524">
    <property type="term" value="F:ATP binding"/>
    <property type="evidence" value="ECO:0007669"/>
    <property type="project" value="UniProtKB-KW"/>
</dbReference>
<name>A0A1V4SPY8_RUMHU</name>
<evidence type="ECO:0000256" key="1">
    <source>
        <dbReference type="ARBA" id="ARBA00000085"/>
    </source>
</evidence>
<dbReference type="SUPFAM" id="SSF47384">
    <property type="entry name" value="Homodimeric domain of signal transducing histidine kinase"/>
    <property type="match status" value="1"/>
</dbReference>
<evidence type="ECO:0000313" key="19">
    <source>
        <dbReference type="Proteomes" id="UP000191554"/>
    </source>
</evidence>
<dbReference type="InterPro" id="IPR003594">
    <property type="entry name" value="HATPase_dom"/>
</dbReference>
<evidence type="ECO:0000313" key="18">
    <source>
        <dbReference type="EMBL" id="OPX45843.1"/>
    </source>
</evidence>
<dbReference type="InterPro" id="IPR010808">
    <property type="entry name" value="CheA_P2-bd"/>
</dbReference>
<feature type="domain" description="HPt" evidence="17">
    <location>
        <begin position="2"/>
        <end position="108"/>
    </location>
</feature>
<reference evidence="18 19" key="1">
    <citation type="submission" date="2017-03" db="EMBL/GenBank/DDBJ databases">
        <title>Genome sequence of Clostridium hungatei DSM 14427.</title>
        <authorList>
            <person name="Poehlein A."/>
            <person name="Daniel R."/>
        </authorList>
    </citation>
    <scope>NUCLEOTIDE SEQUENCE [LARGE SCALE GENOMIC DNA]</scope>
    <source>
        <strain evidence="18 19">DSM 14427</strain>
    </source>
</reference>
<dbReference type="InterPro" id="IPR037006">
    <property type="entry name" value="CheA-like_homodim_sf"/>
</dbReference>
<evidence type="ECO:0000256" key="10">
    <source>
        <dbReference type="ARBA" id="ARBA00022777"/>
    </source>
</evidence>
<dbReference type="InterPro" id="IPR004358">
    <property type="entry name" value="Sig_transdc_His_kin-like_C"/>
</dbReference>
<dbReference type="Gene3D" id="3.30.565.10">
    <property type="entry name" value="Histidine kinase-like ATPase, C-terminal domain"/>
    <property type="match status" value="1"/>
</dbReference>
<dbReference type="PROSITE" id="PS50894">
    <property type="entry name" value="HPT"/>
    <property type="match status" value="1"/>
</dbReference>
<dbReference type="Pfam" id="PF02895">
    <property type="entry name" value="H-kinase_dim"/>
    <property type="match status" value="1"/>
</dbReference>
<feature type="domain" description="Histidine kinase" evidence="15">
    <location>
        <begin position="344"/>
        <end position="548"/>
    </location>
</feature>
<dbReference type="AlphaFoldDB" id="A0A1V4SPY8"/>
<sequence length="684" mass="75941">MDFINTEPMQEMFVFETVQLIEELEQIILYSEKKNGLESSINDIFRIMHTLKGSSAMMSFSNISILAHSVEDIFYFLREKKPKTVDYLQLTDLMLKVIDFVGSEVGKIRNKEGADGDPSSISQTLADFLSQLKEGCPNTGEAGTGAVDKKHMGQAGEGHYSYKATITFEEDCQMENLRAFSVIHALQQVAGDIRHIPEDISDTENCNREIRESGLTVLFNCPLPEGEVRQLLEETMFLKELTLEYRSADAPGKGRAEAGVTGANEAGGANIPEAEEACKGQNCEDNTYSHDKMSNLSKQNFISVNIQKMNKLMDVVGELVISEAMVTQNPELKGLELEGFKKAARHLKKITGELQDIVMSMRMVPLSMTFQKMNRIVRDMSRKLEKEINFEIIGEETEVDKNIIEHISDPLIHLIRNAIDHGIEPAEERELKGKEATGKITLEAKHSGGDVWIILKDDGKGLDRDKIIQKATEGRLIQRPVSEMTDREIYSIILLPGFSTKEEVTEFSGRGVGMDVVLKDMDKVDGSVLIDSKPGSGTTISMKIPLTLAIMDGMTVSVGSATYTIPIASIRESLNITEDDVIKDPENNEMIMLRGLCHPIIRLHKLFNVVPGTDRLEEGILILVESENEGICIFVDKLIGEQQVVVKALPQYLKKVQGISGCTLLGDGSISLIIDIASLINNKR</sequence>
<dbReference type="InterPro" id="IPR008207">
    <property type="entry name" value="Sig_transdc_His_kin_Hpt_dom"/>
</dbReference>
<keyword evidence="8 18" id="KW-0808">Transferase</keyword>
<dbReference type="InterPro" id="IPR036641">
    <property type="entry name" value="HPT_dom_sf"/>
</dbReference>
<dbReference type="Pfam" id="PF07194">
    <property type="entry name" value="P2"/>
    <property type="match status" value="1"/>
</dbReference>
<dbReference type="SUPFAM" id="SSF55052">
    <property type="entry name" value="CheY-binding domain of CheA"/>
    <property type="match status" value="1"/>
</dbReference>
<dbReference type="PANTHER" id="PTHR43395:SF10">
    <property type="entry name" value="CHEMOTAXIS PROTEIN CHEA"/>
    <property type="match status" value="1"/>
</dbReference>
<evidence type="ECO:0000256" key="7">
    <source>
        <dbReference type="ARBA" id="ARBA00022553"/>
    </source>
</evidence>
<organism evidence="18 19">
    <name type="scientific">Ruminiclostridium hungatei</name>
    <name type="common">Clostridium hungatei</name>
    <dbReference type="NCBI Taxonomy" id="48256"/>
    <lineage>
        <taxon>Bacteria</taxon>
        <taxon>Bacillati</taxon>
        <taxon>Bacillota</taxon>
        <taxon>Clostridia</taxon>
        <taxon>Eubacteriales</taxon>
        <taxon>Oscillospiraceae</taxon>
        <taxon>Ruminiclostridium</taxon>
    </lineage>
</organism>
<dbReference type="PANTHER" id="PTHR43395">
    <property type="entry name" value="SENSOR HISTIDINE KINASE CHEA"/>
    <property type="match status" value="1"/>
</dbReference>
<feature type="modified residue" description="Phosphohistidine" evidence="14">
    <location>
        <position position="49"/>
    </location>
</feature>
<evidence type="ECO:0000259" key="16">
    <source>
        <dbReference type="PROSITE" id="PS50851"/>
    </source>
</evidence>
<evidence type="ECO:0000256" key="14">
    <source>
        <dbReference type="PROSITE-ProRule" id="PRU00110"/>
    </source>
</evidence>
<feature type="domain" description="CheW-like" evidence="16">
    <location>
        <begin position="550"/>
        <end position="684"/>
    </location>
</feature>
<dbReference type="InterPro" id="IPR036061">
    <property type="entry name" value="CheW-like_dom_sf"/>
</dbReference>
<dbReference type="PRINTS" id="PR00344">
    <property type="entry name" value="BCTRLSENSOR"/>
</dbReference>
<gene>
    <name evidence="18" type="primary">cheA_1</name>
    <name evidence="18" type="ORF">CLHUN_03160</name>
</gene>
<dbReference type="Pfam" id="PF01627">
    <property type="entry name" value="Hpt"/>
    <property type="match status" value="1"/>
</dbReference>
<keyword evidence="12" id="KW-0902">Two-component regulatory system</keyword>
<dbReference type="SUPFAM" id="SSF47226">
    <property type="entry name" value="Histidine-containing phosphotransfer domain, HPT domain"/>
    <property type="match status" value="1"/>
</dbReference>
<proteinExistence type="predicted"/>